<dbReference type="PANTHER" id="PTHR30346">
    <property type="entry name" value="TRANSCRIPTIONAL DUAL REGULATOR HCAR-RELATED"/>
    <property type="match status" value="1"/>
</dbReference>
<evidence type="ECO:0000256" key="3">
    <source>
        <dbReference type="ARBA" id="ARBA00023125"/>
    </source>
</evidence>
<evidence type="ECO:0000256" key="1">
    <source>
        <dbReference type="ARBA" id="ARBA00009437"/>
    </source>
</evidence>
<feature type="region of interest" description="Disordered" evidence="6">
    <location>
        <begin position="203"/>
        <end position="245"/>
    </location>
</feature>
<keyword evidence="4" id="KW-0010">Activator</keyword>
<dbReference type="RefSeq" id="WP_188672522.1">
    <property type="nucleotide sequence ID" value="NZ_BMJH01000001.1"/>
</dbReference>
<protein>
    <submittedName>
        <fullName evidence="8">LysR family transcriptional regulator</fullName>
    </submittedName>
</protein>
<comment type="caution">
    <text evidence="8">The sequence shown here is derived from an EMBL/GenBank/DDBJ whole genome shotgun (WGS) entry which is preliminary data.</text>
</comment>
<evidence type="ECO:0000256" key="5">
    <source>
        <dbReference type="ARBA" id="ARBA00023163"/>
    </source>
</evidence>
<dbReference type="GO" id="GO:0003700">
    <property type="term" value="F:DNA-binding transcription factor activity"/>
    <property type="evidence" value="ECO:0007669"/>
    <property type="project" value="TreeGrafter"/>
</dbReference>
<keyword evidence="2" id="KW-0805">Transcription regulation</keyword>
<reference evidence="8" key="1">
    <citation type="journal article" date="2014" name="Int. J. Syst. Evol. Microbiol.">
        <title>Complete genome sequence of Corynebacterium casei LMG S-19264T (=DSM 44701T), isolated from a smear-ripened cheese.</title>
        <authorList>
            <consortium name="US DOE Joint Genome Institute (JGI-PGF)"/>
            <person name="Walter F."/>
            <person name="Albersmeier A."/>
            <person name="Kalinowski J."/>
            <person name="Ruckert C."/>
        </authorList>
    </citation>
    <scope>NUCLEOTIDE SEQUENCE</scope>
    <source>
        <strain evidence="8">CGMCC 1.15478</strain>
    </source>
</reference>
<dbReference type="Gene3D" id="3.40.190.10">
    <property type="entry name" value="Periplasmic binding protein-like II"/>
    <property type="match status" value="2"/>
</dbReference>
<dbReference type="SUPFAM" id="SSF53850">
    <property type="entry name" value="Periplasmic binding protein-like II"/>
    <property type="match status" value="1"/>
</dbReference>
<comment type="similarity">
    <text evidence="1">Belongs to the LysR transcriptional regulatory family.</text>
</comment>
<dbReference type="PANTHER" id="PTHR30346:SF0">
    <property type="entry name" value="HCA OPERON TRANSCRIPTIONAL ACTIVATOR HCAR"/>
    <property type="match status" value="1"/>
</dbReference>
<evidence type="ECO:0000259" key="7">
    <source>
        <dbReference type="Pfam" id="PF03466"/>
    </source>
</evidence>
<keyword evidence="3" id="KW-0238">DNA-binding</keyword>
<keyword evidence="9" id="KW-1185">Reference proteome</keyword>
<evidence type="ECO:0000313" key="9">
    <source>
        <dbReference type="Proteomes" id="UP000641514"/>
    </source>
</evidence>
<feature type="domain" description="LysR substrate-binding" evidence="7">
    <location>
        <begin position="16"/>
        <end position="185"/>
    </location>
</feature>
<evidence type="ECO:0000256" key="2">
    <source>
        <dbReference type="ARBA" id="ARBA00023015"/>
    </source>
</evidence>
<name>A0A916U9Q7_9ACTN</name>
<dbReference type="InterPro" id="IPR005119">
    <property type="entry name" value="LysR_subst-bd"/>
</dbReference>
<reference evidence="8" key="2">
    <citation type="submission" date="2020-09" db="EMBL/GenBank/DDBJ databases">
        <authorList>
            <person name="Sun Q."/>
            <person name="Zhou Y."/>
        </authorList>
    </citation>
    <scope>NUCLEOTIDE SEQUENCE</scope>
    <source>
        <strain evidence="8">CGMCC 1.15478</strain>
    </source>
</reference>
<dbReference type="GO" id="GO:0032993">
    <property type="term" value="C:protein-DNA complex"/>
    <property type="evidence" value="ECO:0007669"/>
    <property type="project" value="TreeGrafter"/>
</dbReference>
<feature type="compositionally biased region" description="Basic residues" evidence="6">
    <location>
        <begin position="222"/>
        <end position="245"/>
    </location>
</feature>
<evidence type="ECO:0000256" key="6">
    <source>
        <dbReference type="SAM" id="MobiDB-lite"/>
    </source>
</evidence>
<accession>A0A916U9Q7</accession>
<evidence type="ECO:0000256" key="4">
    <source>
        <dbReference type="ARBA" id="ARBA00023159"/>
    </source>
</evidence>
<evidence type="ECO:0000313" key="8">
    <source>
        <dbReference type="EMBL" id="GGC64589.1"/>
    </source>
</evidence>
<dbReference type="Proteomes" id="UP000641514">
    <property type="component" value="Unassembled WGS sequence"/>
</dbReference>
<dbReference type="Pfam" id="PF03466">
    <property type="entry name" value="LysR_substrate"/>
    <property type="match status" value="1"/>
</dbReference>
<dbReference type="GO" id="GO:0003677">
    <property type="term" value="F:DNA binding"/>
    <property type="evidence" value="ECO:0007669"/>
    <property type="project" value="UniProtKB-KW"/>
</dbReference>
<dbReference type="AlphaFoldDB" id="A0A916U9Q7"/>
<sequence>MNAFRLGYVPGVMPAKWASRWAERETRTPLELVQLPLARQREALLDKEVDAALVRLPATPHDEWEMFSMIALYRETSVVAMSVDHYLSAAEDLICDDLHDEPLWQSADDPLHWRDDTRPGTAPAYAEYTPPQGAGDAIEIVATGAGVVILPLSLARLHHRKDVTFRPLQDGPEAPVGIAWLAERSTNDDPLLDTIVGIVRGRTAQSSRGTSAATKEVSAPKKEKKPVRQNLRRAHNSSKNRRPRR</sequence>
<feature type="compositionally biased region" description="Polar residues" evidence="6">
    <location>
        <begin position="203"/>
        <end position="213"/>
    </location>
</feature>
<dbReference type="EMBL" id="BMJH01000001">
    <property type="protein sequence ID" value="GGC64589.1"/>
    <property type="molecule type" value="Genomic_DNA"/>
</dbReference>
<keyword evidence="5" id="KW-0804">Transcription</keyword>
<gene>
    <name evidence="8" type="ORF">GCM10011410_16420</name>
</gene>
<proteinExistence type="inferred from homology"/>
<organism evidence="8 9">
    <name type="scientific">Hoyosella rhizosphaerae</name>
    <dbReference type="NCBI Taxonomy" id="1755582"/>
    <lineage>
        <taxon>Bacteria</taxon>
        <taxon>Bacillati</taxon>
        <taxon>Actinomycetota</taxon>
        <taxon>Actinomycetes</taxon>
        <taxon>Mycobacteriales</taxon>
        <taxon>Hoyosellaceae</taxon>
        <taxon>Hoyosella</taxon>
    </lineage>
</organism>